<protein>
    <recommendedName>
        <fullName evidence="1">F-box domain-containing protein</fullName>
    </recommendedName>
</protein>
<evidence type="ECO:0000313" key="2">
    <source>
        <dbReference type="EMBL" id="KAK4137857.1"/>
    </source>
</evidence>
<dbReference type="EMBL" id="MU853402">
    <property type="protein sequence ID" value="KAK4137857.1"/>
    <property type="molecule type" value="Genomic_DNA"/>
</dbReference>
<proteinExistence type="predicted"/>
<dbReference type="PROSITE" id="PS50181">
    <property type="entry name" value="FBOX"/>
    <property type="match status" value="1"/>
</dbReference>
<dbReference type="Proteomes" id="UP001304895">
    <property type="component" value="Unassembled WGS sequence"/>
</dbReference>
<dbReference type="InterPro" id="IPR001810">
    <property type="entry name" value="F-box_dom"/>
</dbReference>
<evidence type="ECO:0000259" key="1">
    <source>
        <dbReference type="PROSITE" id="PS50181"/>
    </source>
</evidence>
<name>A0AAN6ZGS8_9PEZI</name>
<reference evidence="2" key="2">
    <citation type="submission" date="2023-05" db="EMBL/GenBank/DDBJ databases">
        <authorList>
            <consortium name="Lawrence Berkeley National Laboratory"/>
            <person name="Steindorff A."/>
            <person name="Hensen N."/>
            <person name="Bonometti L."/>
            <person name="Westerberg I."/>
            <person name="Brannstrom I.O."/>
            <person name="Guillou S."/>
            <person name="Cros-Aarteil S."/>
            <person name="Calhoun S."/>
            <person name="Haridas S."/>
            <person name="Kuo A."/>
            <person name="Mondo S."/>
            <person name="Pangilinan J."/>
            <person name="Riley R."/>
            <person name="Labutti K."/>
            <person name="Andreopoulos B."/>
            <person name="Lipzen A."/>
            <person name="Chen C."/>
            <person name="Yanf M."/>
            <person name="Daum C."/>
            <person name="Ng V."/>
            <person name="Clum A."/>
            <person name="Ohm R."/>
            <person name="Martin F."/>
            <person name="Silar P."/>
            <person name="Natvig D."/>
            <person name="Lalanne C."/>
            <person name="Gautier V."/>
            <person name="Ament-Velasquez S.L."/>
            <person name="Kruys A."/>
            <person name="Hutchinson M.I."/>
            <person name="Powell A.J."/>
            <person name="Barry K."/>
            <person name="Miller A.N."/>
            <person name="Grigoriev I.V."/>
            <person name="Debuchy R."/>
            <person name="Gladieux P."/>
            <person name="Thoren M.H."/>
            <person name="Johannesson H."/>
        </authorList>
    </citation>
    <scope>NUCLEOTIDE SEQUENCE</scope>
    <source>
        <strain evidence="2">CBS 123565</strain>
    </source>
</reference>
<dbReference type="AlphaFoldDB" id="A0AAN6ZGS8"/>
<keyword evidence="3" id="KW-1185">Reference proteome</keyword>
<dbReference type="InterPro" id="IPR056021">
    <property type="entry name" value="DUF7600"/>
</dbReference>
<accession>A0AAN6ZGS8</accession>
<dbReference type="Pfam" id="PF24539">
    <property type="entry name" value="DUF7600"/>
    <property type="match status" value="1"/>
</dbReference>
<comment type="caution">
    <text evidence="2">The sequence shown here is derived from an EMBL/GenBank/DDBJ whole genome shotgun (WGS) entry which is preliminary data.</text>
</comment>
<dbReference type="Gene3D" id="1.20.1280.50">
    <property type="match status" value="1"/>
</dbReference>
<feature type="domain" description="F-box" evidence="1">
    <location>
        <begin position="214"/>
        <end position="260"/>
    </location>
</feature>
<dbReference type="InterPro" id="IPR036047">
    <property type="entry name" value="F-box-like_dom_sf"/>
</dbReference>
<gene>
    <name evidence="2" type="ORF">BT67DRAFT_372267</name>
</gene>
<reference evidence="2" key="1">
    <citation type="journal article" date="2023" name="Mol. Phylogenet. Evol.">
        <title>Genome-scale phylogeny and comparative genomics of the fungal order Sordariales.</title>
        <authorList>
            <person name="Hensen N."/>
            <person name="Bonometti L."/>
            <person name="Westerberg I."/>
            <person name="Brannstrom I.O."/>
            <person name="Guillou S."/>
            <person name="Cros-Aarteil S."/>
            <person name="Calhoun S."/>
            <person name="Haridas S."/>
            <person name="Kuo A."/>
            <person name="Mondo S."/>
            <person name="Pangilinan J."/>
            <person name="Riley R."/>
            <person name="LaButti K."/>
            <person name="Andreopoulos B."/>
            <person name="Lipzen A."/>
            <person name="Chen C."/>
            <person name="Yan M."/>
            <person name="Daum C."/>
            <person name="Ng V."/>
            <person name="Clum A."/>
            <person name="Steindorff A."/>
            <person name="Ohm R.A."/>
            <person name="Martin F."/>
            <person name="Silar P."/>
            <person name="Natvig D.O."/>
            <person name="Lalanne C."/>
            <person name="Gautier V."/>
            <person name="Ament-Velasquez S.L."/>
            <person name="Kruys A."/>
            <person name="Hutchinson M.I."/>
            <person name="Powell A.J."/>
            <person name="Barry K."/>
            <person name="Miller A.N."/>
            <person name="Grigoriev I.V."/>
            <person name="Debuchy R."/>
            <person name="Gladieux P."/>
            <person name="Hiltunen Thoren M."/>
            <person name="Johannesson H."/>
        </authorList>
    </citation>
    <scope>NUCLEOTIDE SEQUENCE</scope>
    <source>
        <strain evidence="2">CBS 123565</strain>
    </source>
</reference>
<dbReference type="SUPFAM" id="SSF81383">
    <property type="entry name" value="F-box domain"/>
    <property type="match status" value="1"/>
</dbReference>
<sequence length="678" mass="74448">MSFAVVCALRGDVRNAILAKRCIGRATANAISHLVCSSPEQGIFLTGVGLYAESAAFIAPPHPDARWDDPTYGDPFPDEDEFGVRARTAVNGKRGFVFHDACWNLVEDFIWPAPVPYERLFEVLDSIPMAPTGTSMDWGHDYGGLAILCDEKLYFPWEITRLTHWEVPDANGPFSFDPMAVCKVEDILDQTAAEMPPPWNPSSSSTASLLSSSQDPFNALPMELCSAIATHLPTPDALNARRASRSFWHVFDSQQFWASRFRVNNPERSWVFEVSEELESPGGIGRRDWRSLYHRTTEARLGPAPRNRKRVWGLIQHVADILALCWNELPSELPLPWQSPCGPEEETPGPSWVLAAAGIRGMEGLLRDGCARLKVQRVAIPTDGIVQIAASTVCIGRSEYIAGLSLTATGGQVLRLGYTGYNERSVQPPGSALTGFNLAIGIGGIHALQCVNDSGILRRLSAWLGCPDDAPKTERLSVAPSGSTMVLEFGFDGLRMVSLAIARQPPTPTPAGHGIHDHGALRRAAIWYPDVPPPHLNLNEEFLAAPQAYMSEYKPLFWSCFGGPGGIYLANLVSVVITEVVGCMSFYYLKGSEIPAECRKFGRVDDEEDLPENNVKDVDFWLNGPAGEIIVRVKVLQAFLRRDQGTWLREEGRLTWIKVPIAPLASTPRPSCFASAPC</sequence>
<evidence type="ECO:0000313" key="3">
    <source>
        <dbReference type="Proteomes" id="UP001304895"/>
    </source>
</evidence>
<organism evidence="2 3">
    <name type="scientific">Trichocladium antarcticum</name>
    <dbReference type="NCBI Taxonomy" id="1450529"/>
    <lineage>
        <taxon>Eukaryota</taxon>
        <taxon>Fungi</taxon>
        <taxon>Dikarya</taxon>
        <taxon>Ascomycota</taxon>
        <taxon>Pezizomycotina</taxon>
        <taxon>Sordariomycetes</taxon>
        <taxon>Sordariomycetidae</taxon>
        <taxon>Sordariales</taxon>
        <taxon>Chaetomiaceae</taxon>
        <taxon>Trichocladium</taxon>
    </lineage>
</organism>